<dbReference type="EMBL" id="CANHGI010000006">
    <property type="protein sequence ID" value="CAI5454801.1"/>
    <property type="molecule type" value="Genomic_DNA"/>
</dbReference>
<comment type="caution">
    <text evidence="1">The sequence shown here is derived from an EMBL/GenBank/DDBJ whole genome shotgun (WGS) entry which is preliminary data.</text>
</comment>
<proteinExistence type="predicted"/>
<dbReference type="AlphaFoldDB" id="A0A9P1J1E6"/>
<organism evidence="1 2">
    <name type="scientific">Caenorhabditis angaria</name>
    <dbReference type="NCBI Taxonomy" id="860376"/>
    <lineage>
        <taxon>Eukaryota</taxon>
        <taxon>Metazoa</taxon>
        <taxon>Ecdysozoa</taxon>
        <taxon>Nematoda</taxon>
        <taxon>Chromadorea</taxon>
        <taxon>Rhabditida</taxon>
        <taxon>Rhabditina</taxon>
        <taxon>Rhabditomorpha</taxon>
        <taxon>Rhabditoidea</taxon>
        <taxon>Rhabditidae</taxon>
        <taxon>Peloderinae</taxon>
        <taxon>Caenorhabditis</taxon>
    </lineage>
</organism>
<dbReference type="Proteomes" id="UP001152747">
    <property type="component" value="Unassembled WGS sequence"/>
</dbReference>
<reference evidence="1" key="1">
    <citation type="submission" date="2022-11" db="EMBL/GenBank/DDBJ databases">
        <authorList>
            <person name="Kikuchi T."/>
        </authorList>
    </citation>
    <scope>NUCLEOTIDE SEQUENCE</scope>
    <source>
        <strain evidence="1">PS1010</strain>
    </source>
</reference>
<protein>
    <submittedName>
        <fullName evidence="1">Uncharacterized protein</fullName>
    </submittedName>
</protein>
<sequence length="74" mass="8446">MYSQNFKHKMSITILNDPQLSSDVYDLLMSRTPSISQFLEARNSTTSLPLYSESRKSTIFSTFPRNIEHTTNAG</sequence>
<evidence type="ECO:0000313" key="1">
    <source>
        <dbReference type="EMBL" id="CAI5454801.1"/>
    </source>
</evidence>
<accession>A0A9P1J1E6</accession>
<gene>
    <name evidence="1" type="ORF">CAMP_LOCUS17438</name>
</gene>
<keyword evidence="2" id="KW-1185">Reference proteome</keyword>
<evidence type="ECO:0000313" key="2">
    <source>
        <dbReference type="Proteomes" id="UP001152747"/>
    </source>
</evidence>
<dbReference type="OrthoDB" id="5876382at2759"/>
<name>A0A9P1J1E6_9PELO</name>